<sequence>MTKKVDIGSKRLISLAPDNWVQWVTQRKDIRVKEFISSEFQWISRDNDVLIKAENPEGEFLILNELQLRYNEKVPLRMTAYIALARERYNLPIYPVLINILPHVKTPNIPNFYQQEFMGMKSYQDYRVINLWEIEASLVFAENLSSLLPFVPILKGGGEEAVVREAVIKLRENEQLRDLEPLLSFFASFVLEIPIVQQIMRWDMTVLRESPWYNEILKQGLQQGLQQGEQQGEANLIIRQLSKRFGNLDPAIASQIRQLSISQLETLGESIFDFSAMADLETWLQQNID</sequence>
<accession>A0ACC5Q3M5</accession>
<proteinExistence type="predicted"/>
<evidence type="ECO:0000313" key="2">
    <source>
        <dbReference type="Proteomes" id="UP000597867"/>
    </source>
</evidence>
<keyword evidence="2" id="KW-1185">Reference proteome</keyword>
<comment type="caution">
    <text evidence="1">The sequence shown here is derived from an EMBL/GenBank/DDBJ whole genome shotgun (WGS) entry which is preliminary data.</text>
</comment>
<name>A0ACC5Q3M5_DOLFA</name>
<gene>
    <name evidence="1" type="ORF">IQ222_14230</name>
</gene>
<evidence type="ECO:0000313" key="1">
    <source>
        <dbReference type="EMBL" id="MBE9219920.1"/>
    </source>
</evidence>
<dbReference type="Proteomes" id="UP000597867">
    <property type="component" value="Unassembled WGS sequence"/>
</dbReference>
<reference evidence="1" key="1">
    <citation type="submission" date="2020-10" db="EMBL/GenBank/DDBJ databases">
        <authorList>
            <person name="Castelo-Branco R."/>
            <person name="Eusebio N."/>
            <person name="Adriana R."/>
            <person name="Vieira A."/>
            <person name="Brugerolle De Fraissinette N."/>
            <person name="Rezende De Castro R."/>
            <person name="Schneider M.P."/>
            <person name="Vasconcelos V."/>
            <person name="Leao P.N."/>
        </authorList>
    </citation>
    <scope>NUCLEOTIDE SEQUENCE</scope>
    <source>
        <strain evidence="1">LEGE 04289</strain>
    </source>
</reference>
<dbReference type="EMBL" id="JADEWF010000049">
    <property type="protein sequence ID" value="MBE9219920.1"/>
    <property type="molecule type" value="Genomic_DNA"/>
</dbReference>
<organism evidence="1 2">
    <name type="scientific">Dolichospermum flos-aquae LEGE 04289</name>
    <dbReference type="NCBI Taxonomy" id="1828708"/>
    <lineage>
        <taxon>Bacteria</taxon>
        <taxon>Bacillati</taxon>
        <taxon>Cyanobacteriota</taxon>
        <taxon>Cyanophyceae</taxon>
        <taxon>Nostocales</taxon>
        <taxon>Aphanizomenonaceae</taxon>
        <taxon>Dolichospermum</taxon>
    </lineage>
</organism>
<protein>
    <submittedName>
        <fullName evidence="1">DUF4351 domain-containing protein</fullName>
    </submittedName>
</protein>